<name>A0A0F9QTP2_9ZZZZ</name>
<dbReference type="Pfam" id="PF04545">
    <property type="entry name" value="Sigma70_r4"/>
    <property type="match status" value="1"/>
</dbReference>
<gene>
    <name evidence="2" type="ORF">LCGC14_0660080</name>
</gene>
<sequence length="64" mass="7635">MRTKPTGPPRNADIEREVVRLREYNMLEFSRIGKLMGFSRQRAHAIYSRAIYSRYINEVEESDE</sequence>
<evidence type="ECO:0000259" key="1">
    <source>
        <dbReference type="Pfam" id="PF04545"/>
    </source>
</evidence>
<dbReference type="InterPro" id="IPR007630">
    <property type="entry name" value="RNA_pol_sigma70_r4"/>
</dbReference>
<dbReference type="InterPro" id="IPR036388">
    <property type="entry name" value="WH-like_DNA-bd_sf"/>
</dbReference>
<dbReference type="AlphaFoldDB" id="A0A0F9QTP2"/>
<dbReference type="GO" id="GO:0003700">
    <property type="term" value="F:DNA-binding transcription factor activity"/>
    <property type="evidence" value="ECO:0007669"/>
    <property type="project" value="InterPro"/>
</dbReference>
<dbReference type="InterPro" id="IPR013324">
    <property type="entry name" value="RNA_pol_sigma_r3/r4-like"/>
</dbReference>
<proteinExistence type="predicted"/>
<dbReference type="EMBL" id="LAZR01001261">
    <property type="protein sequence ID" value="KKN47685.1"/>
    <property type="molecule type" value="Genomic_DNA"/>
</dbReference>
<comment type="caution">
    <text evidence="2">The sequence shown here is derived from an EMBL/GenBank/DDBJ whole genome shotgun (WGS) entry which is preliminary data.</text>
</comment>
<feature type="domain" description="RNA polymerase sigma-70 region 4" evidence="1">
    <location>
        <begin position="13"/>
        <end position="51"/>
    </location>
</feature>
<accession>A0A0F9QTP2</accession>
<dbReference type="Gene3D" id="1.10.10.10">
    <property type="entry name" value="Winged helix-like DNA-binding domain superfamily/Winged helix DNA-binding domain"/>
    <property type="match status" value="1"/>
</dbReference>
<evidence type="ECO:0000313" key="2">
    <source>
        <dbReference type="EMBL" id="KKN47685.1"/>
    </source>
</evidence>
<dbReference type="GO" id="GO:0006352">
    <property type="term" value="P:DNA-templated transcription initiation"/>
    <property type="evidence" value="ECO:0007669"/>
    <property type="project" value="InterPro"/>
</dbReference>
<protein>
    <recommendedName>
        <fullName evidence="1">RNA polymerase sigma-70 region 4 domain-containing protein</fullName>
    </recommendedName>
</protein>
<organism evidence="2">
    <name type="scientific">marine sediment metagenome</name>
    <dbReference type="NCBI Taxonomy" id="412755"/>
    <lineage>
        <taxon>unclassified sequences</taxon>
        <taxon>metagenomes</taxon>
        <taxon>ecological metagenomes</taxon>
    </lineage>
</organism>
<dbReference type="SUPFAM" id="SSF88659">
    <property type="entry name" value="Sigma3 and sigma4 domains of RNA polymerase sigma factors"/>
    <property type="match status" value="1"/>
</dbReference>
<reference evidence="2" key="1">
    <citation type="journal article" date="2015" name="Nature">
        <title>Complex archaea that bridge the gap between prokaryotes and eukaryotes.</title>
        <authorList>
            <person name="Spang A."/>
            <person name="Saw J.H."/>
            <person name="Jorgensen S.L."/>
            <person name="Zaremba-Niedzwiedzka K."/>
            <person name="Martijn J."/>
            <person name="Lind A.E."/>
            <person name="van Eijk R."/>
            <person name="Schleper C."/>
            <person name="Guy L."/>
            <person name="Ettema T.J."/>
        </authorList>
    </citation>
    <scope>NUCLEOTIDE SEQUENCE</scope>
</reference>